<name>A0A645H238_9ZZZZ</name>
<reference evidence="1" key="1">
    <citation type="submission" date="2019-08" db="EMBL/GenBank/DDBJ databases">
        <authorList>
            <person name="Kucharzyk K."/>
            <person name="Murdoch R.W."/>
            <person name="Higgins S."/>
            <person name="Loffler F."/>
        </authorList>
    </citation>
    <scope>NUCLEOTIDE SEQUENCE</scope>
</reference>
<proteinExistence type="predicted"/>
<protein>
    <submittedName>
        <fullName evidence="1">Uncharacterized protein</fullName>
    </submittedName>
</protein>
<accession>A0A645H238</accession>
<dbReference type="AlphaFoldDB" id="A0A645H238"/>
<evidence type="ECO:0000313" key="1">
    <source>
        <dbReference type="EMBL" id="MPN33085.1"/>
    </source>
</evidence>
<organism evidence="1">
    <name type="scientific">bioreactor metagenome</name>
    <dbReference type="NCBI Taxonomy" id="1076179"/>
    <lineage>
        <taxon>unclassified sequences</taxon>
        <taxon>metagenomes</taxon>
        <taxon>ecological metagenomes</taxon>
    </lineage>
</organism>
<gene>
    <name evidence="1" type="ORF">SDC9_180568</name>
</gene>
<comment type="caution">
    <text evidence="1">The sequence shown here is derived from an EMBL/GenBank/DDBJ whole genome shotgun (WGS) entry which is preliminary data.</text>
</comment>
<dbReference type="EMBL" id="VSSQ01085425">
    <property type="protein sequence ID" value="MPN33085.1"/>
    <property type="molecule type" value="Genomic_DNA"/>
</dbReference>
<sequence length="130" mass="13742">MAILIGGVEAVGGELAARGVHDSPIRVGDFELDTRKGRSLIGTGAFLDDQAAHGLVAELQGHRLPGADHRRLRHIIQKIPRFGAGLLHDQRGAGLNPADEEAACAVRHKPAVGITHNGAVRLGNQEFRVG</sequence>